<evidence type="ECO:0000256" key="4">
    <source>
        <dbReference type="ARBA" id="ARBA00022982"/>
    </source>
</evidence>
<dbReference type="PANTHER" id="PTHR11961">
    <property type="entry name" value="CYTOCHROME C"/>
    <property type="match status" value="1"/>
</dbReference>
<dbReference type="GO" id="GO:0020037">
    <property type="term" value="F:heme binding"/>
    <property type="evidence" value="ECO:0007669"/>
    <property type="project" value="InterPro"/>
</dbReference>
<organism evidence="9 10">
    <name type="scientific">Sphingomonas lycopersici</name>
    <dbReference type="NCBI Taxonomy" id="2951807"/>
    <lineage>
        <taxon>Bacteria</taxon>
        <taxon>Pseudomonadati</taxon>
        <taxon>Pseudomonadota</taxon>
        <taxon>Alphaproteobacteria</taxon>
        <taxon>Sphingomonadales</taxon>
        <taxon>Sphingomonadaceae</taxon>
        <taxon>Sphingomonas</taxon>
    </lineage>
</organism>
<sequence>MEKWIGAALLIAATPLHAQAANDAPFKQRCAVCHDATAGSGARVGPNLYGIVGRKAGAAAYPYSPAMKSSAIVWTPEKLDRFLAAPGKLVPGTKMPIAVPGAADRQAIIAYLKTLRK</sequence>
<dbReference type="Gene3D" id="1.10.760.10">
    <property type="entry name" value="Cytochrome c-like domain"/>
    <property type="match status" value="1"/>
</dbReference>
<keyword evidence="5 6" id="KW-0408">Iron</keyword>
<evidence type="ECO:0000256" key="7">
    <source>
        <dbReference type="SAM" id="SignalP"/>
    </source>
</evidence>
<feature type="domain" description="Cytochrome c" evidence="8">
    <location>
        <begin position="17"/>
        <end position="116"/>
    </location>
</feature>
<dbReference type="PROSITE" id="PS51007">
    <property type="entry name" value="CYTC"/>
    <property type="match status" value="1"/>
</dbReference>
<evidence type="ECO:0000313" key="10">
    <source>
        <dbReference type="Proteomes" id="UP001165565"/>
    </source>
</evidence>
<accession>A0AA42CT06</accession>
<dbReference type="GO" id="GO:0046872">
    <property type="term" value="F:metal ion binding"/>
    <property type="evidence" value="ECO:0007669"/>
    <property type="project" value="UniProtKB-KW"/>
</dbReference>
<keyword evidence="3 6" id="KW-0479">Metal-binding</keyword>
<evidence type="ECO:0000259" key="8">
    <source>
        <dbReference type="PROSITE" id="PS51007"/>
    </source>
</evidence>
<evidence type="ECO:0000256" key="6">
    <source>
        <dbReference type="PROSITE-ProRule" id="PRU00433"/>
    </source>
</evidence>
<dbReference type="AlphaFoldDB" id="A0AA42CT06"/>
<dbReference type="EMBL" id="JANFAV010000002">
    <property type="protein sequence ID" value="MCW6533886.1"/>
    <property type="molecule type" value="Genomic_DNA"/>
</dbReference>
<comment type="caution">
    <text evidence="9">The sequence shown here is derived from an EMBL/GenBank/DDBJ whole genome shotgun (WGS) entry which is preliminary data.</text>
</comment>
<dbReference type="InterPro" id="IPR002327">
    <property type="entry name" value="Cyt_c_1A/1B"/>
</dbReference>
<keyword evidence="4" id="KW-0249">Electron transport</keyword>
<dbReference type="PRINTS" id="PR00604">
    <property type="entry name" value="CYTCHRMECIAB"/>
</dbReference>
<evidence type="ECO:0000256" key="5">
    <source>
        <dbReference type="ARBA" id="ARBA00023004"/>
    </source>
</evidence>
<evidence type="ECO:0000256" key="2">
    <source>
        <dbReference type="ARBA" id="ARBA00022617"/>
    </source>
</evidence>
<keyword evidence="1" id="KW-0813">Transport</keyword>
<dbReference type="Pfam" id="PF00034">
    <property type="entry name" value="Cytochrom_C"/>
    <property type="match status" value="1"/>
</dbReference>
<feature type="chain" id="PRO_5041459225" evidence="7">
    <location>
        <begin position="21"/>
        <end position="117"/>
    </location>
</feature>
<dbReference type="InterPro" id="IPR036909">
    <property type="entry name" value="Cyt_c-like_dom_sf"/>
</dbReference>
<evidence type="ECO:0000256" key="3">
    <source>
        <dbReference type="ARBA" id="ARBA00022723"/>
    </source>
</evidence>
<dbReference type="RefSeq" id="WP_179515501.1">
    <property type="nucleotide sequence ID" value="NZ_JANFAV010000002.1"/>
</dbReference>
<protein>
    <submittedName>
        <fullName evidence="9">C-type cytochrome</fullName>
    </submittedName>
</protein>
<dbReference type="SUPFAM" id="SSF46626">
    <property type="entry name" value="Cytochrome c"/>
    <property type="match status" value="1"/>
</dbReference>
<evidence type="ECO:0000256" key="1">
    <source>
        <dbReference type="ARBA" id="ARBA00022448"/>
    </source>
</evidence>
<reference evidence="9" key="1">
    <citation type="submission" date="2022-06" db="EMBL/GenBank/DDBJ databases">
        <title>Sphingomonas sp. nov. isolated from rhizosphere soil of tomato.</title>
        <authorList>
            <person name="Dong H."/>
            <person name="Gao R."/>
        </authorList>
    </citation>
    <scope>NUCLEOTIDE SEQUENCE</scope>
    <source>
        <strain evidence="9">MMSM24</strain>
    </source>
</reference>
<keyword evidence="10" id="KW-1185">Reference proteome</keyword>
<keyword evidence="7" id="KW-0732">Signal</keyword>
<dbReference type="InterPro" id="IPR009056">
    <property type="entry name" value="Cyt_c-like_dom"/>
</dbReference>
<keyword evidence="2 6" id="KW-0349">Heme</keyword>
<gene>
    <name evidence="9" type="ORF">NEE01_03730</name>
</gene>
<name>A0AA42CT06_9SPHN</name>
<dbReference type="Proteomes" id="UP001165565">
    <property type="component" value="Unassembled WGS sequence"/>
</dbReference>
<evidence type="ECO:0000313" key="9">
    <source>
        <dbReference type="EMBL" id="MCW6533886.1"/>
    </source>
</evidence>
<proteinExistence type="predicted"/>
<feature type="signal peptide" evidence="7">
    <location>
        <begin position="1"/>
        <end position="20"/>
    </location>
</feature>
<dbReference type="GO" id="GO:0009055">
    <property type="term" value="F:electron transfer activity"/>
    <property type="evidence" value="ECO:0007669"/>
    <property type="project" value="InterPro"/>
</dbReference>